<dbReference type="SMART" id="SM00823">
    <property type="entry name" value="PKS_PP"/>
    <property type="match status" value="1"/>
</dbReference>
<dbReference type="Gene3D" id="3.40.50.12780">
    <property type="entry name" value="N-terminal domain of ligase-like"/>
    <property type="match status" value="1"/>
</dbReference>
<gene>
    <name evidence="7" type="ORF">FH965_36770</name>
</gene>
<dbReference type="GO" id="GO:0017000">
    <property type="term" value="P:antibiotic biosynthetic process"/>
    <property type="evidence" value="ECO:0007669"/>
    <property type="project" value="UniProtKB-ARBA"/>
</dbReference>
<dbReference type="InterPro" id="IPR009081">
    <property type="entry name" value="PP-bd_ACP"/>
</dbReference>
<keyword evidence="3" id="KW-0596">Phosphopantetheine</keyword>
<dbReference type="NCBIfam" id="TIGR01733">
    <property type="entry name" value="AA-adenyl-dom"/>
    <property type="match status" value="1"/>
</dbReference>
<dbReference type="GO" id="GO:0072330">
    <property type="term" value="P:monocarboxylic acid biosynthetic process"/>
    <property type="evidence" value="ECO:0007669"/>
    <property type="project" value="UniProtKB-ARBA"/>
</dbReference>
<dbReference type="PANTHER" id="PTHR45527:SF1">
    <property type="entry name" value="FATTY ACID SYNTHASE"/>
    <property type="match status" value="1"/>
</dbReference>
<evidence type="ECO:0000313" key="8">
    <source>
        <dbReference type="Proteomes" id="UP000316806"/>
    </source>
</evidence>
<organism evidence="7 8">
    <name type="scientific">Streptomyces spectabilis</name>
    <dbReference type="NCBI Taxonomy" id="68270"/>
    <lineage>
        <taxon>Bacteria</taxon>
        <taxon>Bacillati</taxon>
        <taxon>Actinomycetota</taxon>
        <taxon>Actinomycetes</taxon>
        <taxon>Kitasatosporales</taxon>
        <taxon>Streptomycetaceae</taxon>
        <taxon>Streptomyces</taxon>
    </lineage>
</organism>
<dbReference type="PANTHER" id="PTHR45527">
    <property type="entry name" value="NONRIBOSOMAL PEPTIDE SYNTHETASE"/>
    <property type="match status" value="1"/>
</dbReference>
<dbReference type="Gene3D" id="1.10.1200.10">
    <property type="entry name" value="ACP-like"/>
    <property type="match status" value="1"/>
</dbReference>
<dbReference type="PROSITE" id="PS00455">
    <property type="entry name" value="AMP_BINDING"/>
    <property type="match status" value="1"/>
</dbReference>
<dbReference type="EMBL" id="CP040916">
    <property type="protein sequence ID" value="QDQ15436.1"/>
    <property type="molecule type" value="Genomic_DNA"/>
</dbReference>
<name>A0A516RIE7_STRST</name>
<evidence type="ECO:0000259" key="6">
    <source>
        <dbReference type="PROSITE" id="PS50075"/>
    </source>
</evidence>
<dbReference type="CDD" id="cd05930">
    <property type="entry name" value="A_NRPS"/>
    <property type="match status" value="1"/>
</dbReference>
<dbReference type="InterPro" id="IPR045851">
    <property type="entry name" value="AMP-bd_C_sf"/>
</dbReference>
<reference evidence="7 8" key="1">
    <citation type="journal article" date="2019" name="J. Ind. Microbiol. Biotechnol.">
        <title>The complete genomic sequence of Streptomyces spectabilis NRRL-2792 and identification of secondary metabolite biosynthetic gene clusters.</title>
        <authorList>
            <person name="Sinha A."/>
            <person name="Phillips-Salemka S."/>
            <person name="Niraula T.A."/>
            <person name="Short K.A."/>
            <person name="Niraula N.P."/>
        </authorList>
    </citation>
    <scope>NUCLEOTIDE SEQUENCE [LARGE SCALE GENOMIC DNA]</scope>
    <source>
        <strain evidence="7 8">NRRL 2792</strain>
    </source>
</reference>
<dbReference type="GO" id="GO:0043041">
    <property type="term" value="P:amino acid activation for nonribosomal peptide biosynthetic process"/>
    <property type="evidence" value="ECO:0007669"/>
    <property type="project" value="TreeGrafter"/>
</dbReference>
<comment type="cofactor">
    <cofactor evidence="1">
        <name>pantetheine 4'-phosphate</name>
        <dbReference type="ChEBI" id="CHEBI:47942"/>
    </cofactor>
</comment>
<sequence>MVTVQRSHGLAQKETTVWDLISETRVRRPDAVALTDGMRHFTYAELVAIAARVAHVLRGKGIGPGDTVALCSVRSTEQVLALVGTLASGAAVAPFDVRQAATAVRENVTRLAPAVVLADADGAELFPDALRLDGLLAMDGALDVALPPGPDLTDLAYVLHTSGSSGRPKPVQVPHSAVQNRFLWGQTRYPIGPDDTVVHWGSLVFDCSFWVVLAPLCFGATLLVAPDGLEAEPEELAALFDRHRVTVMHSVPSLLREFTSEGGAAALASLRYLLIAGERLPGDLIRQVLDLTGARIFNQYGPTETCIDVLTHEIAPGDEALDAMPIGRPLDGVHAVVADEAGAPVPAGTAGELLIGGTSVAWGYAGAAAATAERFVPDPYGAPGGRLYRTGDLVRERSDGALEFLGRVDHQVKIRGVRVEPSDVEHALLLHPDVSQAAVVAVEDSEHEGIRLTAHLVTGEKTPDDADLRDFLAQRLVSAALPESYRRHPTLPRLTSGKIDRLALARQAAHHPPGASDEPPYEAPRTETEQTIAQMWQDLLRVERVGRDSDFHTLGGQSLLAMRLIARVRAGFRVRLPARAVFRASTLARFAAVVDEAVAERQGAGVG</sequence>
<accession>A0A516RIE7</accession>
<dbReference type="InterPro" id="IPR042099">
    <property type="entry name" value="ANL_N_sf"/>
</dbReference>
<proteinExistence type="inferred from homology"/>
<dbReference type="InterPro" id="IPR010071">
    <property type="entry name" value="AA_adenyl_dom"/>
</dbReference>
<evidence type="ECO:0000256" key="4">
    <source>
        <dbReference type="ARBA" id="ARBA00022553"/>
    </source>
</evidence>
<dbReference type="SUPFAM" id="SSF47336">
    <property type="entry name" value="ACP-like"/>
    <property type="match status" value="1"/>
</dbReference>
<comment type="similarity">
    <text evidence="2">Belongs to the ATP-dependent AMP-binding enzyme family.</text>
</comment>
<dbReference type="InterPro" id="IPR025110">
    <property type="entry name" value="AMP-bd_C"/>
</dbReference>
<dbReference type="InterPro" id="IPR020845">
    <property type="entry name" value="AMP-binding_CS"/>
</dbReference>
<evidence type="ECO:0000256" key="1">
    <source>
        <dbReference type="ARBA" id="ARBA00001957"/>
    </source>
</evidence>
<evidence type="ECO:0000256" key="3">
    <source>
        <dbReference type="ARBA" id="ARBA00022450"/>
    </source>
</evidence>
<dbReference type="Pfam" id="PF00550">
    <property type="entry name" value="PP-binding"/>
    <property type="match status" value="1"/>
</dbReference>
<evidence type="ECO:0000256" key="5">
    <source>
        <dbReference type="SAM" id="MobiDB-lite"/>
    </source>
</evidence>
<keyword evidence="4" id="KW-0597">Phosphoprotein</keyword>
<feature type="region of interest" description="Disordered" evidence="5">
    <location>
        <begin position="506"/>
        <end position="525"/>
    </location>
</feature>
<dbReference type="InterPro" id="IPR000873">
    <property type="entry name" value="AMP-dep_synth/lig_dom"/>
</dbReference>
<dbReference type="PROSITE" id="PS50075">
    <property type="entry name" value="CARRIER"/>
    <property type="match status" value="1"/>
</dbReference>
<dbReference type="InterPro" id="IPR036736">
    <property type="entry name" value="ACP-like_sf"/>
</dbReference>
<dbReference type="AlphaFoldDB" id="A0A516RIE7"/>
<dbReference type="InterPro" id="IPR020806">
    <property type="entry name" value="PKS_PP-bd"/>
</dbReference>
<dbReference type="GO" id="GO:0044550">
    <property type="term" value="P:secondary metabolite biosynthetic process"/>
    <property type="evidence" value="ECO:0007669"/>
    <property type="project" value="TreeGrafter"/>
</dbReference>
<evidence type="ECO:0000313" key="7">
    <source>
        <dbReference type="EMBL" id="QDQ15436.1"/>
    </source>
</evidence>
<dbReference type="Gene3D" id="3.30.300.30">
    <property type="match status" value="1"/>
</dbReference>
<dbReference type="Pfam" id="PF13193">
    <property type="entry name" value="AMP-binding_C"/>
    <property type="match status" value="1"/>
</dbReference>
<dbReference type="GO" id="GO:0005737">
    <property type="term" value="C:cytoplasm"/>
    <property type="evidence" value="ECO:0007669"/>
    <property type="project" value="TreeGrafter"/>
</dbReference>
<dbReference type="RefSeq" id="WP_144322640.1">
    <property type="nucleotide sequence ID" value="NZ_CP040916.1"/>
</dbReference>
<feature type="domain" description="Carrier" evidence="6">
    <location>
        <begin position="523"/>
        <end position="598"/>
    </location>
</feature>
<dbReference type="Proteomes" id="UP000316806">
    <property type="component" value="Chromosome"/>
</dbReference>
<dbReference type="Pfam" id="PF00501">
    <property type="entry name" value="AMP-binding"/>
    <property type="match status" value="1"/>
</dbReference>
<dbReference type="SUPFAM" id="SSF56801">
    <property type="entry name" value="Acetyl-CoA synthetase-like"/>
    <property type="match status" value="1"/>
</dbReference>
<evidence type="ECO:0000256" key="2">
    <source>
        <dbReference type="ARBA" id="ARBA00006432"/>
    </source>
</evidence>
<protein>
    <submittedName>
        <fullName evidence="7">Amino acid adenylation domain-containing protein</fullName>
    </submittedName>
</protein>
<dbReference type="GO" id="GO:0031177">
    <property type="term" value="F:phosphopantetheine binding"/>
    <property type="evidence" value="ECO:0007669"/>
    <property type="project" value="InterPro"/>
</dbReference>
<dbReference type="FunFam" id="1.10.1200.10:FF:000016">
    <property type="entry name" value="Non-ribosomal peptide synthase"/>
    <property type="match status" value="1"/>
</dbReference>